<dbReference type="SUPFAM" id="SSF51430">
    <property type="entry name" value="NAD(P)-linked oxidoreductase"/>
    <property type="match status" value="1"/>
</dbReference>
<evidence type="ECO:0000256" key="2">
    <source>
        <dbReference type="ARBA" id="ARBA00023004"/>
    </source>
</evidence>
<dbReference type="Pfam" id="PF13183">
    <property type="entry name" value="Fer4_8"/>
    <property type="match status" value="1"/>
</dbReference>
<sequence>MEYRILPHGGEPISIIGLGTSSIQAASEQEIEETVRYALERGINYFDMASAEAKPFAAYGRALKGNRDKAYFQIHFGANYETGTYGWTTNLDTIKRSVDWQLHALQTDYIDFGFIHCIDDAADLRKVEKAGVIRYIEDLKDQGVVRHIGLSSHTPSLANQVLDMDILDMLMFSINPGYDYRKGDYGIGDMEERMSLYRRCEKEGVGISVMKAFSGGQLLDAKTSPFGQALTEYQCLQYALDKPGVLTVLPGIRGKADLDRILGFLEAEPGETDYSVIGSFTPQDASGKCVYCNHCKPCPAGLDIGLINKYYDLAKAGDRLAYNHYEKLEKKASDCLKCGHCNHRCPFHVDQVSRMETIASYFDNSKETL</sequence>
<evidence type="ECO:0000313" key="5">
    <source>
        <dbReference type="EMBL" id="MBC8543849.1"/>
    </source>
</evidence>
<dbReference type="EMBL" id="JACRSQ010000013">
    <property type="protein sequence ID" value="MBC8543849.1"/>
    <property type="molecule type" value="Genomic_DNA"/>
</dbReference>
<keyword evidence="1" id="KW-0479">Metal-binding</keyword>
<dbReference type="Gene3D" id="3.20.20.100">
    <property type="entry name" value="NADP-dependent oxidoreductase domain"/>
    <property type="match status" value="1"/>
</dbReference>
<evidence type="ECO:0000256" key="3">
    <source>
        <dbReference type="ARBA" id="ARBA00023014"/>
    </source>
</evidence>
<organism evidence="5 6">
    <name type="scientific">Bianquea renquensis</name>
    <dbReference type="NCBI Taxonomy" id="2763661"/>
    <lineage>
        <taxon>Bacteria</taxon>
        <taxon>Bacillati</taxon>
        <taxon>Bacillota</taxon>
        <taxon>Clostridia</taxon>
        <taxon>Eubacteriales</taxon>
        <taxon>Bianqueaceae</taxon>
        <taxon>Bianquea</taxon>
    </lineage>
</organism>
<dbReference type="PROSITE" id="PS00198">
    <property type="entry name" value="4FE4S_FER_1"/>
    <property type="match status" value="1"/>
</dbReference>
<dbReference type="CDD" id="cd19100">
    <property type="entry name" value="AKR_unchar"/>
    <property type="match status" value="1"/>
</dbReference>
<evidence type="ECO:0000259" key="4">
    <source>
        <dbReference type="PROSITE" id="PS51379"/>
    </source>
</evidence>
<dbReference type="PROSITE" id="PS51379">
    <property type="entry name" value="4FE4S_FER_2"/>
    <property type="match status" value="1"/>
</dbReference>
<name>A0A926DUB6_9FIRM</name>
<dbReference type="SUPFAM" id="SSF46548">
    <property type="entry name" value="alpha-helical ferredoxin"/>
    <property type="match status" value="1"/>
</dbReference>
<dbReference type="Pfam" id="PF00248">
    <property type="entry name" value="Aldo_ket_red"/>
    <property type="match status" value="1"/>
</dbReference>
<comment type="caution">
    <text evidence="5">The sequence shown here is derived from an EMBL/GenBank/DDBJ whole genome shotgun (WGS) entry which is preliminary data.</text>
</comment>
<dbReference type="GO" id="GO:0046872">
    <property type="term" value="F:metal ion binding"/>
    <property type="evidence" value="ECO:0007669"/>
    <property type="project" value="UniProtKB-KW"/>
</dbReference>
<dbReference type="AlphaFoldDB" id="A0A926DUB6"/>
<dbReference type="InterPro" id="IPR017900">
    <property type="entry name" value="4Fe4S_Fe_S_CS"/>
</dbReference>
<dbReference type="InterPro" id="IPR053135">
    <property type="entry name" value="AKR2_Oxidoreductase"/>
</dbReference>
<dbReference type="PANTHER" id="PTHR43312:SF1">
    <property type="entry name" value="NADP-DEPENDENT OXIDOREDUCTASE DOMAIN-CONTAINING PROTEIN"/>
    <property type="match status" value="1"/>
</dbReference>
<reference evidence="5" key="1">
    <citation type="submission" date="2020-08" db="EMBL/GenBank/DDBJ databases">
        <title>Genome public.</title>
        <authorList>
            <person name="Liu C."/>
            <person name="Sun Q."/>
        </authorList>
    </citation>
    <scope>NUCLEOTIDE SEQUENCE</scope>
    <source>
        <strain evidence="5">NSJ-32</strain>
    </source>
</reference>
<dbReference type="RefSeq" id="WP_177716525.1">
    <property type="nucleotide sequence ID" value="NZ_JACRSQ010000013.1"/>
</dbReference>
<dbReference type="InterPro" id="IPR036812">
    <property type="entry name" value="NAD(P)_OxRdtase_dom_sf"/>
</dbReference>
<accession>A0A926DUB6</accession>
<dbReference type="InterPro" id="IPR023210">
    <property type="entry name" value="NADP_OxRdtase_dom"/>
</dbReference>
<dbReference type="GO" id="GO:0051536">
    <property type="term" value="F:iron-sulfur cluster binding"/>
    <property type="evidence" value="ECO:0007669"/>
    <property type="project" value="UniProtKB-KW"/>
</dbReference>
<feature type="domain" description="4Fe-4S ferredoxin-type" evidence="4">
    <location>
        <begin position="326"/>
        <end position="355"/>
    </location>
</feature>
<gene>
    <name evidence="5" type="ORF">H8730_09850</name>
</gene>
<evidence type="ECO:0000313" key="6">
    <source>
        <dbReference type="Proteomes" id="UP000657006"/>
    </source>
</evidence>
<dbReference type="InterPro" id="IPR017896">
    <property type="entry name" value="4Fe4S_Fe-S-bd"/>
</dbReference>
<protein>
    <submittedName>
        <fullName evidence="5">Aldo/keto reductase</fullName>
    </submittedName>
</protein>
<proteinExistence type="predicted"/>
<dbReference type="Proteomes" id="UP000657006">
    <property type="component" value="Unassembled WGS sequence"/>
</dbReference>
<keyword evidence="6" id="KW-1185">Reference proteome</keyword>
<evidence type="ECO:0000256" key="1">
    <source>
        <dbReference type="ARBA" id="ARBA00022723"/>
    </source>
</evidence>
<keyword evidence="3" id="KW-0411">Iron-sulfur</keyword>
<dbReference type="PANTHER" id="PTHR43312">
    <property type="entry name" value="D-THREO-ALDOSE 1-DEHYDROGENASE"/>
    <property type="match status" value="1"/>
</dbReference>
<keyword evidence="2" id="KW-0408">Iron</keyword>